<sequence length="328" mass="35256">MADMGPRYVPTKLLGSGVHGQVWQCTDEKSGSRAPVAVKVFDTRVPKQLRGLERELVASVELRSRPGAVNRHLVAPHACVFTGSAHVGLVQRLAPGQSLDRLLLLKGRPKRLGVRESMAVFAHMVEALDFCHNRGMAHLDMKAENVVVVAAAHGAWEACLCDFGLSTATAPPLRMGLVGSFGYIPPEVLAHGVLPNFAAMPYAPTAVDVWAAGALLHKMLLGCLPYGADEIMRTALYSHLDRRAAISLMWDAVASAESWRKHVDPLPSCMQGAASLLDCMLQKDPRNRPPIADVLASIVVTTTCGLADDVSDDGADMEQLRDALFRGG</sequence>
<organism evidence="9 10">
    <name type="scientific">Tetradesmus obliquus</name>
    <name type="common">Green alga</name>
    <name type="synonym">Acutodesmus obliquus</name>
    <dbReference type="NCBI Taxonomy" id="3088"/>
    <lineage>
        <taxon>Eukaryota</taxon>
        <taxon>Viridiplantae</taxon>
        <taxon>Chlorophyta</taxon>
        <taxon>core chlorophytes</taxon>
        <taxon>Chlorophyceae</taxon>
        <taxon>CS clade</taxon>
        <taxon>Sphaeropleales</taxon>
        <taxon>Scenedesmaceae</taxon>
        <taxon>Tetradesmus</taxon>
    </lineage>
</organism>
<gene>
    <name evidence="9" type="ORF">OEZ85_011002</name>
</gene>
<comment type="similarity">
    <text evidence="7">Belongs to the protein kinase superfamily.</text>
</comment>
<evidence type="ECO:0000256" key="5">
    <source>
        <dbReference type="ARBA" id="ARBA00022840"/>
    </source>
</evidence>
<proteinExistence type="inferred from homology"/>
<evidence type="ECO:0000256" key="4">
    <source>
        <dbReference type="ARBA" id="ARBA00022777"/>
    </source>
</evidence>
<keyword evidence="5 6" id="KW-0067">ATP-binding</keyword>
<dbReference type="InterPro" id="IPR011009">
    <property type="entry name" value="Kinase-like_dom_sf"/>
</dbReference>
<evidence type="ECO:0000313" key="9">
    <source>
        <dbReference type="EMBL" id="WIA10836.1"/>
    </source>
</evidence>
<evidence type="ECO:0000256" key="6">
    <source>
        <dbReference type="PROSITE-ProRule" id="PRU10141"/>
    </source>
</evidence>
<dbReference type="InterPro" id="IPR000719">
    <property type="entry name" value="Prot_kinase_dom"/>
</dbReference>
<keyword evidence="10" id="KW-1185">Reference proteome</keyword>
<reference evidence="9 10" key="1">
    <citation type="submission" date="2023-05" db="EMBL/GenBank/DDBJ databases">
        <title>A 100% complete, gapless, phased diploid assembly of the Scenedesmus obliquus UTEX 3031 genome.</title>
        <authorList>
            <person name="Biondi T.C."/>
            <person name="Hanschen E.R."/>
            <person name="Kwon T."/>
            <person name="Eng W."/>
            <person name="Kruse C.P.S."/>
            <person name="Koehler S.I."/>
            <person name="Kunde Y."/>
            <person name="Gleasner C.D."/>
            <person name="You Mak K.T."/>
            <person name="Polle J."/>
            <person name="Hovde B.T."/>
            <person name="Starkenburg S.R."/>
        </authorList>
    </citation>
    <scope>NUCLEOTIDE SEQUENCE [LARGE SCALE GENOMIC DNA]</scope>
    <source>
        <strain evidence="9 10">DOE0152z</strain>
    </source>
</reference>
<accession>A0ABY8TRA7</accession>
<keyword evidence="2" id="KW-0808">Transferase</keyword>
<dbReference type="PANTHER" id="PTHR24349">
    <property type="entry name" value="SERINE/THREONINE-PROTEIN KINASE"/>
    <property type="match status" value="1"/>
</dbReference>
<dbReference type="SMART" id="SM00220">
    <property type="entry name" value="S_TKc"/>
    <property type="match status" value="1"/>
</dbReference>
<dbReference type="Gene3D" id="1.10.510.10">
    <property type="entry name" value="Transferase(Phosphotransferase) domain 1"/>
    <property type="match status" value="1"/>
</dbReference>
<name>A0ABY8TRA7_TETOB</name>
<dbReference type="InterPro" id="IPR008271">
    <property type="entry name" value="Ser/Thr_kinase_AS"/>
</dbReference>
<keyword evidence="4" id="KW-0418">Kinase</keyword>
<dbReference type="InterPro" id="IPR017441">
    <property type="entry name" value="Protein_kinase_ATP_BS"/>
</dbReference>
<dbReference type="InterPro" id="IPR050205">
    <property type="entry name" value="CDPK_Ser/Thr_kinases"/>
</dbReference>
<evidence type="ECO:0000256" key="2">
    <source>
        <dbReference type="ARBA" id="ARBA00022679"/>
    </source>
</evidence>
<feature type="domain" description="Protein kinase" evidence="8">
    <location>
        <begin position="8"/>
        <end position="300"/>
    </location>
</feature>
<protein>
    <recommendedName>
        <fullName evidence="8">Protein kinase domain-containing protein</fullName>
    </recommendedName>
</protein>
<evidence type="ECO:0000313" key="10">
    <source>
        <dbReference type="Proteomes" id="UP001244341"/>
    </source>
</evidence>
<keyword evidence="3 6" id="KW-0547">Nucleotide-binding</keyword>
<evidence type="ECO:0000256" key="3">
    <source>
        <dbReference type="ARBA" id="ARBA00022741"/>
    </source>
</evidence>
<dbReference type="PROSITE" id="PS00107">
    <property type="entry name" value="PROTEIN_KINASE_ATP"/>
    <property type="match status" value="1"/>
</dbReference>
<dbReference type="Pfam" id="PF00069">
    <property type="entry name" value="Pkinase"/>
    <property type="match status" value="1"/>
</dbReference>
<evidence type="ECO:0000256" key="1">
    <source>
        <dbReference type="ARBA" id="ARBA00022527"/>
    </source>
</evidence>
<dbReference type="PROSITE" id="PS00108">
    <property type="entry name" value="PROTEIN_KINASE_ST"/>
    <property type="match status" value="1"/>
</dbReference>
<evidence type="ECO:0000256" key="7">
    <source>
        <dbReference type="RuleBase" id="RU000304"/>
    </source>
</evidence>
<dbReference type="Proteomes" id="UP001244341">
    <property type="component" value="Chromosome 2b"/>
</dbReference>
<dbReference type="SUPFAM" id="SSF56112">
    <property type="entry name" value="Protein kinase-like (PK-like)"/>
    <property type="match status" value="1"/>
</dbReference>
<dbReference type="EMBL" id="CP126209">
    <property type="protein sequence ID" value="WIA10836.1"/>
    <property type="molecule type" value="Genomic_DNA"/>
</dbReference>
<evidence type="ECO:0000259" key="8">
    <source>
        <dbReference type="PROSITE" id="PS50011"/>
    </source>
</evidence>
<feature type="binding site" evidence="6">
    <location>
        <position position="39"/>
    </location>
    <ligand>
        <name>ATP</name>
        <dbReference type="ChEBI" id="CHEBI:30616"/>
    </ligand>
</feature>
<dbReference type="PROSITE" id="PS50011">
    <property type="entry name" value="PROTEIN_KINASE_DOM"/>
    <property type="match status" value="1"/>
</dbReference>
<keyword evidence="1 7" id="KW-0723">Serine/threonine-protein kinase</keyword>